<dbReference type="OrthoDB" id="185373at2759"/>
<reference evidence="2 4" key="1">
    <citation type="submission" date="2015-10" db="EMBL/GenBank/DDBJ databases">
        <title>The cercosporin biosynthetic gene cluster was horizontally transferred to several fungal lineages and shown to be expanded in Cercospora beticola based on microsynteny with recipient genomes.</title>
        <authorList>
            <person name="De Jonge R."/>
            <person name="Ebert M.K."/>
            <person name="Suttle J.C."/>
            <person name="Jurick Ii W.M."/>
            <person name="Secor G.A."/>
            <person name="Thomma B.P."/>
            <person name="Van De Peer Y."/>
            <person name="Bolton M.D."/>
        </authorList>
    </citation>
    <scope>NUCLEOTIDE SEQUENCE [LARGE SCALE GENOMIC DNA]</scope>
    <source>
        <strain evidence="2 4">09-40</strain>
    </source>
</reference>
<accession>A0A2G5HQC6</accession>
<feature type="compositionally biased region" description="Basic and acidic residues" evidence="1">
    <location>
        <begin position="132"/>
        <end position="141"/>
    </location>
</feature>
<keyword evidence="5" id="KW-1185">Reference proteome</keyword>
<evidence type="ECO:0000313" key="4">
    <source>
        <dbReference type="Proteomes" id="UP000230605"/>
    </source>
</evidence>
<dbReference type="Proteomes" id="UP001302367">
    <property type="component" value="Chromosome 6"/>
</dbReference>
<evidence type="ECO:0000313" key="2">
    <source>
        <dbReference type="EMBL" id="PIA94747.1"/>
    </source>
</evidence>
<dbReference type="EMBL" id="CP134189">
    <property type="protein sequence ID" value="WPB05433.1"/>
    <property type="molecule type" value="Genomic_DNA"/>
</dbReference>
<feature type="compositionally biased region" description="Polar residues" evidence="1">
    <location>
        <begin position="838"/>
        <end position="853"/>
    </location>
</feature>
<feature type="compositionally biased region" description="Basic and acidic residues" evidence="1">
    <location>
        <begin position="70"/>
        <end position="79"/>
    </location>
</feature>
<evidence type="ECO:0000313" key="3">
    <source>
        <dbReference type="EMBL" id="WPB05433.1"/>
    </source>
</evidence>
<dbReference type="Proteomes" id="UP000230605">
    <property type="component" value="Chromosome 6"/>
</dbReference>
<gene>
    <name evidence="2" type="ORF">CB0940_08842</name>
    <name evidence="3" type="ORF">RHO25_010085</name>
</gene>
<dbReference type="EMBL" id="LKMD01000104">
    <property type="protein sequence ID" value="PIA94747.1"/>
    <property type="molecule type" value="Genomic_DNA"/>
</dbReference>
<proteinExistence type="predicted"/>
<name>A0A2G5HQC6_CERBT</name>
<sequence length="1612" mass="181890">MFSNARHVPSKAALKVLYQLAYISSGTAVGVATLCAEERRRRTLVVQKIADNAKRIRQSPQHVRNRRRRSADESREKHAILAGEGDVGSGIELDERAVRAAELPSAVEDGYAQVAQQSGRTRRRLRASSKRQPRENVEDRNTSVASRTSEDAPNEQSMGSATQASIVRSVHVPSQARSMDPASAPQGIVRKVQLGLDHITTRSDGREHRQWPIRPPRLRTLEAFQRSSRVSPPSIDHTYEAAKDVMWEVEKFLVSAARVGVAGVDQRWKHMASSLLHLSATCGMRLEVNRLMQWLAKFDALSPELILMICESCRRFLRRPRTPMHSVLLLYRDLFKMPIFTQQEDALRVRSQLAVVEGIASFSGGIVDKEQISTAYIELFDSELLVQELAARHETLCAHNDHQLAHTLVFSVLESTTVSNESKTRYEKLVDQCIKSSLNGGKLACSVQLWLKGYAFFQNTEYGLSQFGRRLTHIATLARRTRSINLLEPICRRLAEAENGHYAVLDFINENCKISLAMACIAMAEPPMALLEKLHSELAQPRKDEILFAQADAQLKEMWQSTRSLPAVFAAYENFRKARAHLIDEQVWAGSVGPPEMALIEICNLAGQPDRGLQILSSAQITRLESVDSFSLAALTLATKNSWETFATLISSAADSQLSIADDRVATNRLDYAVMKYGQRHSAAETWEFISGLVARVKFVPTAATAKTMLRKLASEMTPDEPSPILDWLHYMQSFGVESILDADTVTTMFRHHYREVRTPHTLLMHFSRRLYRAVPYLKAGSLRGIVKEAIAYDMRELDTKYQQAVQLAAEINLQRVTENSAIIPLPIGRTQLQTRAGIQKYRSSQTEQTSGVRENPLPSADAKHDLHDVHPSSEGDVRWEPNDIPLGSRQGALVEAESPDLMAEVSDDATIEPFERVIQDYYAAEDDAAMELSPRRKETARTTRDALSADRETVAAATADSTQSTPGQPQVHRRERENSKQDISGLPTRIGALSGKQEIGYSGHGSSVFARKQVSNMVLEYSAKRFVEVLDLYEKSLGPTGRPSSPLALSVAVQARIRLDNGAIDGAKQIMLAAQDAGFNASCASAPILIREMRMMRREDKRDLAKLRDKVMEYYVANARNGWPVSHYVGVSAANLLIDNHEPALGIDLLNFVCRDRWGSHDPPDIVTMTVFLKGFMALKHLKGIIWVVRKVLGEKMRITRKFLHRLRTSPKSFERFPHLPRSQRKSVDPMTLRRLKTVRVLCIHQRMAQRNNARRLGFKFVAVLRLAARYQQASSEEERQYLVQLEHEYYKRRSGEGSTILNKQVTQMYTARRAWSRYRRIARASFRKEWVRTRFGERQKTTAVFQSLRTRQYRQFKKMNPAIPGGRPASLKQYLALLRSNHGKLPKDLSGNPSSKAAYTPLLHDDTTDGLQQQQRPHVEPFALPETREESKASFTPPLREHPGDMLEEQHDSGLTKTRENSQLAYTPVLHEGAAIGLQEQRDDFAESMRTKAESKAAYSPLLHDDTQDKAPEQHVKFTEPVSTREESQRGHVEHLRKIISRHIPAQADSSSKAPYATSMHYDVGQKPPEQHSKFTKPRATREESQHGKIEHSQQSTLREKPVLTYVPFN</sequence>
<organism evidence="2 4">
    <name type="scientific">Cercospora beticola</name>
    <name type="common">Sugarbeet leaf spot fungus</name>
    <dbReference type="NCBI Taxonomy" id="122368"/>
    <lineage>
        <taxon>Eukaryota</taxon>
        <taxon>Fungi</taxon>
        <taxon>Dikarya</taxon>
        <taxon>Ascomycota</taxon>
        <taxon>Pezizomycotina</taxon>
        <taxon>Dothideomycetes</taxon>
        <taxon>Dothideomycetidae</taxon>
        <taxon>Mycosphaerellales</taxon>
        <taxon>Mycosphaerellaceae</taxon>
        <taxon>Cercospora</taxon>
    </lineage>
</organism>
<feature type="region of interest" description="Disordered" evidence="1">
    <location>
        <begin position="838"/>
        <end position="857"/>
    </location>
</feature>
<protein>
    <submittedName>
        <fullName evidence="2">Uncharacterized protein</fullName>
    </submittedName>
</protein>
<feature type="region of interest" description="Disordered" evidence="1">
    <location>
        <begin position="1422"/>
        <end position="1447"/>
    </location>
</feature>
<feature type="region of interest" description="Disordered" evidence="1">
    <location>
        <begin position="53"/>
        <end position="83"/>
    </location>
</feature>
<feature type="compositionally biased region" description="Basic residues" evidence="1">
    <location>
        <begin position="120"/>
        <end position="131"/>
    </location>
</feature>
<feature type="compositionally biased region" description="Basic and acidic residues" evidence="1">
    <location>
        <begin position="934"/>
        <end position="954"/>
    </location>
</feature>
<feature type="compositionally biased region" description="Basic and acidic residues" evidence="1">
    <location>
        <begin position="1582"/>
        <end position="1604"/>
    </location>
</feature>
<feature type="region of interest" description="Disordered" evidence="1">
    <location>
        <begin position="930"/>
        <end position="988"/>
    </location>
</feature>
<feature type="region of interest" description="Disordered" evidence="1">
    <location>
        <begin position="110"/>
        <end position="163"/>
    </location>
</feature>
<evidence type="ECO:0000256" key="1">
    <source>
        <dbReference type="SAM" id="MobiDB-lite"/>
    </source>
</evidence>
<feature type="compositionally biased region" description="Polar residues" evidence="1">
    <location>
        <begin position="154"/>
        <end position="163"/>
    </location>
</feature>
<reference evidence="3 5" key="2">
    <citation type="submission" date="2023-09" db="EMBL/GenBank/DDBJ databases">
        <title>Complete-Gapless Cercospora beticola genome.</title>
        <authorList>
            <person name="Wyatt N.A."/>
            <person name="Spanner R.E."/>
            <person name="Bolton M.D."/>
        </authorList>
    </citation>
    <scope>NUCLEOTIDE SEQUENCE [LARGE SCALE GENOMIC DNA]</scope>
    <source>
        <strain evidence="3">Cb09-40</strain>
    </source>
</reference>
<evidence type="ECO:0000313" key="5">
    <source>
        <dbReference type="Proteomes" id="UP001302367"/>
    </source>
</evidence>
<feature type="region of interest" description="Disordered" evidence="1">
    <location>
        <begin position="1562"/>
        <end position="1612"/>
    </location>
</feature>
<feature type="compositionally biased region" description="Polar residues" evidence="1">
    <location>
        <begin position="960"/>
        <end position="969"/>
    </location>
</feature>